<feature type="repeat" description="ANK" evidence="3">
    <location>
        <begin position="1005"/>
        <end position="1037"/>
    </location>
</feature>
<dbReference type="InterPro" id="IPR002110">
    <property type="entry name" value="Ankyrin_rpt"/>
</dbReference>
<dbReference type="InterPro" id="IPR027417">
    <property type="entry name" value="P-loop_NTPase"/>
</dbReference>
<dbReference type="SUPFAM" id="SSF52540">
    <property type="entry name" value="P-loop containing nucleoside triphosphate hydrolases"/>
    <property type="match status" value="1"/>
</dbReference>
<dbReference type="PROSITE" id="PS50297">
    <property type="entry name" value="ANK_REP_REGION"/>
    <property type="match status" value="6"/>
</dbReference>
<feature type="repeat" description="ANK" evidence="3">
    <location>
        <begin position="1038"/>
        <end position="1070"/>
    </location>
</feature>
<dbReference type="Gene3D" id="3.40.50.300">
    <property type="entry name" value="P-loop containing nucleotide triphosphate hydrolases"/>
    <property type="match status" value="1"/>
</dbReference>
<dbReference type="Pfam" id="PF22939">
    <property type="entry name" value="WHD_GPIID"/>
    <property type="match status" value="1"/>
</dbReference>
<comment type="caution">
    <text evidence="6">The sequence shown here is derived from an EMBL/GenBank/DDBJ whole genome shotgun (WGS) entry which is preliminary data.</text>
</comment>
<dbReference type="InterPro" id="IPR054471">
    <property type="entry name" value="GPIID_WHD"/>
</dbReference>
<organism evidence="6 7">
    <name type="scientific">Byssochlamys spectabilis</name>
    <name type="common">Paecilomyces variotii</name>
    <dbReference type="NCBI Taxonomy" id="264951"/>
    <lineage>
        <taxon>Eukaryota</taxon>
        <taxon>Fungi</taxon>
        <taxon>Dikarya</taxon>
        <taxon>Ascomycota</taxon>
        <taxon>Pezizomycotina</taxon>
        <taxon>Eurotiomycetes</taxon>
        <taxon>Eurotiomycetidae</taxon>
        <taxon>Eurotiales</taxon>
        <taxon>Thermoascaceae</taxon>
        <taxon>Paecilomyces</taxon>
    </lineage>
</organism>
<feature type="domain" description="NACHT" evidence="5">
    <location>
        <begin position="363"/>
        <end position="514"/>
    </location>
</feature>
<dbReference type="PANTHER" id="PTHR24198:SF165">
    <property type="entry name" value="ANKYRIN REPEAT-CONTAINING PROTEIN-RELATED"/>
    <property type="match status" value="1"/>
</dbReference>
<dbReference type="AlphaFoldDB" id="A0A443HLH7"/>
<evidence type="ECO:0000256" key="1">
    <source>
        <dbReference type="ARBA" id="ARBA00022737"/>
    </source>
</evidence>
<dbReference type="Pfam" id="PF17100">
    <property type="entry name" value="NACHT_N"/>
    <property type="match status" value="1"/>
</dbReference>
<protein>
    <recommendedName>
        <fullName evidence="5">NACHT domain-containing protein</fullName>
    </recommendedName>
</protein>
<dbReference type="RefSeq" id="XP_028482300.1">
    <property type="nucleotide sequence ID" value="XM_028629201.1"/>
</dbReference>
<dbReference type="EMBL" id="RCNU01000012">
    <property type="protein sequence ID" value="RWQ92655.1"/>
    <property type="molecule type" value="Genomic_DNA"/>
</dbReference>
<dbReference type="Proteomes" id="UP000283841">
    <property type="component" value="Unassembled WGS sequence"/>
</dbReference>
<dbReference type="InterPro" id="IPR007111">
    <property type="entry name" value="NACHT_NTPase"/>
</dbReference>
<reference evidence="6 7" key="1">
    <citation type="journal article" date="2018" name="Front. Microbiol.">
        <title>Genomic and genetic insights into a cosmopolitan fungus, Paecilomyces variotii (Eurotiales).</title>
        <authorList>
            <person name="Urquhart A.S."/>
            <person name="Mondo S.J."/>
            <person name="Makela M.R."/>
            <person name="Hane J.K."/>
            <person name="Wiebenga A."/>
            <person name="He G."/>
            <person name="Mihaltcheva S."/>
            <person name="Pangilinan J."/>
            <person name="Lipzen A."/>
            <person name="Barry K."/>
            <person name="de Vries R.P."/>
            <person name="Grigoriev I.V."/>
            <person name="Idnurm A."/>
        </authorList>
    </citation>
    <scope>NUCLEOTIDE SEQUENCE [LARGE SCALE GENOMIC DNA]</scope>
    <source>
        <strain evidence="6 7">CBS 101075</strain>
    </source>
</reference>
<feature type="repeat" description="ANK" evidence="3">
    <location>
        <begin position="1071"/>
        <end position="1103"/>
    </location>
</feature>
<dbReference type="PROSITE" id="PS50837">
    <property type="entry name" value="NACHT"/>
    <property type="match status" value="1"/>
</dbReference>
<evidence type="ECO:0000256" key="4">
    <source>
        <dbReference type="SAM" id="Coils"/>
    </source>
</evidence>
<evidence type="ECO:0000256" key="2">
    <source>
        <dbReference type="ARBA" id="ARBA00023043"/>
    </source>
</evidence>
<proteinExistence type="predicted"/>
<dbReference type="InterPro" id="IPR036770">
    <property type="entry name" value="Ankyrin_rpt-contain_sf"/>
</dbReference>
<gene>
    <name evidence="6" type="ORF">C8Q69DRAFT_447334</name>
</gene>
<dbReference type="STRING" id="264951.A0A443HLH7"/>
<dbReference type="SUPFAM" id="SSF48403">
    <property type="entry name" value="Ankyrin repeat"/>
    <property type="match status" value="1"/>
</dbReference>
<feature type="repeat" description="ANK" evidence="3">
    <location>
        <begin position="1104"/>
        <end position="1136"/>
    </location>
</feature>
<dbReference type="PANTHER" id="PTHR24198">
    <property type="entry name" value="ANKYRIN REPEAT AND PROTEIN KINASE DOMAIN-CONTAINING PROTEIN"/>
    <property type="match status" value="1"/>
</dbReference>
<accession>A0A443HLH7</accession>
<keyword evidence="1" id="KW-0677">Repeat</keyword>
<dbReference type="SMART" id="SM00248">
    <property type="entry name" value="ANK"/>
    <property type="match status" value="9"/>
</dbReference>
<keyword evidence="2 3" id="KW-0040">ANK repeat</keyword>
<dbReference type="InterPro" id="IPR031359">
    <property type="entry name" value="NACHT_N"/>
</dbReference>
<evidence type="ECO:0000313" key="6">
    <source>
        <dbReference type="EMBL" id="RWQ92655.1"/>
    </source>
</evidence>
<evidence type="ECO:0000313" key="7">
    <source>
        <dbReference type="Proteomes" id="UP000283841"/>
    </source>
</evidence>
<dbReference type="PROSITE" id="PS50088">
    <property type="entry name" value="ANK_REPEAT"/>
    <property type="match status" value="6"/>
</dbReference>
<evidence type="ECO:0000256" key="3">
    <source>
        <dbReference type="PROSITE-ProRule" id="PRU00023"/>
    </source>
</evidence>
<feature type="repeat" description="ANK" evidence="3">
    <location>
        <begin position="889"/>
        <end position="921"/>
    </location>
</feature>
<name>A0A443HLH7_BYSSP</name>
<dbReference type="Pfam" id="PF12796">
    <property type="entry name" value="Ank_2"/>
    <property type="match status" value="2"/>
</dbReference>
<keyword evidence="7" id="KW-1185">Reference proteome</keyword>
<dbReference type="InterPro" id="IPR056884">
    <property type="entry name" value="NPHP3-like_N"/>
</dbReference>
<feature type="repeat" description="ANK" evidence="3">
    <location>
        <begin position="921"/>
        <end position="953"/>
    </location>
</feature>
<dbReference type="Pfam" id="PF00023">
    <property type="entry name" value="Ank"/>
    <property type="match status" value="2"/>
</dbReference>
<keyword evidence="4" id="KW-0175">Coiled coil</keyword>
<dbReference type="Pfam" id="PF24883">
    <property type="entry name" value="NPHP3_N"/>
    <property type="match status" value="1"/>
</dbReference>
<dbReference type="VEuPathDB" id="FungiDB:C8Q69DRAFT_447334"/>
<feature type="coiled-coil region" evidence="4">
    <location>
        <begin position="280"/>
        <end position="307"/>
    </location>
</feature>
<dbReference type="GeneID" id="39598478"/>
<dbReference type="Gene3D" id="1.25.40.20">
    <property type="entry name" value="Ankyrin repeat-containing domain"/>
    <property type="match status" value="1"/>
</dbReference>
<sequence length="1215" mass="137746">MPSFSTSLPELRKSFTQRTRRIRASFYKVSADKKLIVKATADQNLHPNENGAILHCLEPKGVTSDHLWKEAYEKLQQQQPELMKDFDVIMRTETGTDDFCRTVHETIINKKVAAFSSDKWKFRLRNKPIYVRESVNNIVKIISSLTAFMEPISNMEPLHAGLPLAAVCLLLSFAENNEAQRTSLLDGLEYISTTMHSFTVTERIYLAGTLTKATSDLKRAIIDVYVPILEYEVRALSYFNKNLLKRFGRNAFKFDDWNGMIDKIKSYETHCNTFITVSDIECRQDQAQRVQLLLEELDRRNDALIRETITWRKNDLEYQCFECFRTMEYERYKDKNPCRVLGTCNWFLDHPRYHKWLQDPQAKLLWVSADPGCGKSVLAKTLVDEQFMSLNSTAADNVCYFFFKDDDPSSRQPTNAIASFLHQLFTQNHSLIKHALPSFQRNGNKLSALLQEQWNILLSATADPSSGTTICVIDALDECEDTMRNSFIQLLRGLSSSREPLQRLKFLVTGRPSAFYGRLTPDEVPGTEIRLMGESDQEKEHISQEIGLFIDAKVEAFRRQRQQLGLEDDAHEMIREKINAVDHRTYLWLSLIFPELAENPGLGVARLRRKLDRIPQTVDEAYEKILNRTTDRGKALRILQLVVAAARPLTLKEMNMALALAEVDEVGELSLEPEVTFQDTLKNSCGSFLDIKNSTIYLIHQTAKEFLLRHQAASERSSSSSWKSSVDFEDANLYFAQICVSYIFLPQFESDIIMGDVWCPSASQIEKHDLLRYAAKYWPHHLNECTSEASSPLVDNAIELCHPVSGRCKNWLGIYLFEHQIDLNLDRFTDELEVIAVTGVKRLLEVYLQRGINSLAMLQAILPARFAQQFDIEKILLRGGAEPHLRTAYGDTYLSNAVAYGDFAVVKMLLDRGADPNEDEYGSSPLSRAAVHGYHDIVQILLENGARLEFRCRMRGRTPLSYAVEGKYRKPSFHQPPCTSSRRDYAKVTGILLSHGADIYTRSLNSQTPLYYAITGQNTEGAKLLLDSGVDPNSKLCQREFALHVAATNEDAAIVELLLSRGAMLDILDDYGRTPLSHAAECGRFDTARVLLDNGAHPDPIDNKGRTPLYYAAESGEGKLFRMLLDKDANPDSTDACSSTALWAACSYGHINIVKMLLDRVNNLNPVTTWGETALSVAERRGHGRIVELLQEAIRNKSSNEPSLESEVQLPSKVL</sequence>
<evidence type="ECO:0000259" key="5">
    <source>
        <dbReference type="PROSITE" id="PS50837"/>
    </source>
</evidence>